<evidence type="ECO:0000313" key="2">
    <source>
        <dbReference type="Proteomes" id="UP000598174"/>
    </source>
</evidence>
<dbReference type="EMBL" id="BOMM01000100">
    <property type="protein sequence ID" value="GIE16786.1"/>
    <property type="molecule type" value="Genomic_DNA"/>
</dbReference>
<protein>
    <submittedName>
        <fullName evidence="1">Uncharacterized protein</fullName>
    </submittedName>
</protein>
<dbReference type="AlphaFoldDB" id="A0A919MEE4"/>
<accession>A0A919MEE4</accession>
<dbReference type="Proteomes" id="UP000598174">
    <property type="component" value="Unassembled WGS sequence"/>
</dbReference>
<evidence type="ECO:0000313" key="1">
    <source>
        <dbReference type="EMBL" id="GIE16786.1"/>
    </source>
</evidence>
<proteinExistence type="predicted"/>
<sequence>MTALRIPVAGRDFDPLRVTQHDASYSGCDSCGTCIGCDGCADEDNPIDLERGDCTGCGACGPCIAECAALRSAPLLDATKELDQ</sequence>
<keyword evidence="2" id="KW-1185">Reference proteome</keyword>
<name>A0A919MEE4_9ACTN</name>
<reference evidence="1" key="1">
    <citation type="submission" date="2021-01" db="EMBL/GenBank/DDBJ databases">
        <title>Whole genome shotgun sequence of Actinoplanes ferrugineus NBRC 15555.</title>
        <authorList>
            <person name="Komaki H."/>
            <person name="Tamura T."/>
        </authorList>
    </citation>
    <scope>NUCLEOTIDE SEQUENCE</scope>
    <source>
        <strain evidence="1">NBRC 15555</strain>
    </source>
</reference>
<gene>
    <name evidence="1" type="ORF">Afe05nite_86260</name>
</gene>
<organism evidence="1 2">
    <name type="scientific">Paractinoplanes ferrugineus</name>
    <dbReference type="NCBI Taxonomy" id="113564"/>
    <lineage>
        <taxon>Bacteria</taxon>
        <taxon>Bacillati</taxon>
        <taxon>Actinomycetota</taxon>
        <taxon>Actinomycetes</taxon>
        <taxon>Micromonosporales</taxon>
        <taxon>Micromonosporaceae</taxon>
        <taxon>Paractinoplanes</taxon>
    </lineage>
</organism>
<comment type="caution">
    <text evidence="1">The sequence shown here is derived from an EMBL/GenBank/DDBJ whole genome shotgun (WGS) entry which is preliminary data.</text>
</comment>